<evidence type="ECO:0000313" key="2">
    <source>
        <dbReference type="EMBL" id="KAK4448204.1"/>
    </source>
</evidence>
<protein>
    <submittedName>
        <fullName evidence="2">Uncharacterized protein</fullName>
    </submittedName>
</protein>
<keyword evidence="3" id="KW-1185">Reference proteome</keyword>
<reference evidence="2" key="1">
    <citation type="journal article" date="2023" name="Mol. Phylogenet. Evol.">
        <title>Genome-scale phylogeny and comparative genomics of the fungal order Sordariales.</title>
        <authorList>
            <person name="Hensen N."/>
            <person name="Bonometti L."/>
            <person name="Westerberg I."/>
            <person name="Brannstrom I.O."/>
            <person name="Guillou S."/>
            <person name="Cros-Aarteil S."/>
            <person name="Calhoun S."/>
            <person name="Haridas S."/>
            <person name="Kuo A."/>
            <person name="Mondo S."/>
            <person name="Pangilinan J."/>
            <person name="Riley R."/>
            <person name="LaButti K."/>
            <person name="Andreopoulos B."/>
            <person name="Lipzen A."/>
            <person name="Chen C."/>
            <person name="Yan M."/>
            <person name="Daum C."/>
            <person name="Ng V."/>
            <person name="Clum A."/>
            <person name="Steindorff A."/>
            <person name="Ohm R.A."/>
            <person name="Martin F."/>
            <person name="Silar P."/>
            <person name="Natvig D.O."/>
            <person name="Lalanne C."/>
            <person name="Gautier V."/>
            <person name="Ament-Velasquez S.L."/>
            <person name="Kruys A."/>
            <person name="Hutchinson M.I."/>
            <person name="Powell A.J."/>
            <person name="Barry K."/>
            <person name="Miller A.N."/>
            <person name="Grigoriev I.V."/>
            <person name="Debuchy R."/>
            <person name="Gladieux P."/>
            <person name="Hiltunen Thoren M."/>
            <person name="Johannesson H."/>
        </authorList>
    </citation>
    <scope>NUCLEOTIDE SEQUENCE</scope>
    <source>
        <strain evidence="2">PSN243</strain>
    </source>
</reference>
<reference evidence="2" key="2">
    <citation type="submission" date="2023-05" db="EMBL/GenBank/DDBJ databases">
        <authorList>
            <consortium name="Lawrence Berkeley National Laboratory"/>
            <person name="Steindorff A."/>
            <person name="Hensen N."/>
            <person name="Bonometti L."/>
            <person name="Westerberg I."/>
            <person name="Brannstrom I.O."/>
            <person name="Guillou S."/>
            <person name="Cros-Aarteil S."/>
            <person name="Calhoun S."/>
            <person name="Haridas S."/>
            <person name="Kuo A."/>
            <person name="Mondo S."/>
            <person name="Pangilinan J."/>
            <person name="Riley R."/>
            <person name="Labutti K."/>
            <person name="Andreopoulos B."/>
            <person name="Lipzen A."/>
            <person name="Chen C."/>
            <person name="Yanf M."/>
            <person name="Daum C."/>
            <person name="Ng V."/>
            <person name="Clum A."/>
            <person name="Ohm R."/>
            <person name="Martin F."/>
            <person name="Silar P."/>
            <person name="Natvig D."/>
            <person name="Lalanne C."/>
            <person name="Gautier V."/>
            <person name="Ament-Velasquez S.L."/>
            <person name="Kruys A."/>
            <person name="Hutchinson M.I."/>
            <person name="Powell A.J."/>
            <person name="Barry K."/>
            <person name="Miller A.N."/>
            <person name="Grigoriev I.V."/>
            <person name="Debuchy R."/>
            <person name="Gladieux P."/>
            <person name="Thoren M.H."/>
            <person name="Johannesson H."/>
        </authorList>
    </citation>
    <scope>NUCLEOTIDE SEQUENCE</scope>
    <source>
        <strain evidence="2">PSN243</strain>
    </source>
</reference>
<accession>A0AAV9GHG7</accession>
<name>A0AAV9GHG7_9PEZI</name>
<evidence type="ECO:0000256" key="1">
    <source>
        <dbReference type="SAM" id="MobiDB-lite"/>
    </source>
</evidence>
<comment type="caution">
    <text evidence="2">The sequence shown here is derived from an EMBL/GenBank/DDBJ whole genome shotgun (WGS) entry which is preliminary data.</text>
</comment>
<proteinExistence type="predicted"/>
<feature type="region of interest" description="Disordered" evidence="1">
    <location>
        <begin position="142"/>
        <end position="161"/>
    </location>
</feature>
<evidence type="ECO:0000313" key="3">
    <source>
        <dbReference type="Proteomes" id="UP001321760"/>
    </source>
</evidence>
<feature type="compositionally biased region" description="Low complexity" evidence="1">
    <location>
        <begin position="150"/>
        <end position="161"/>
    </location>
</feature>
<organism evidence="2 3">
    <name type="scientific">Podospora aff. communis PSN243</name>
    <dbReference type="NCBI Taxonomy" id="3040156"/>
    <lineage>
        <taxon>Eukaryota</taxon>
        <taxon>Fungi</taxon>
        <taxon>Dikarya</taxon>
        <taxon>Ascomycota</taxon>
        <taxon>Pezizomycotina</taxon>
        <taxon>Sordariomycetes</taxon>
        <taxon>Sordariomycetidae</taxon>
        <taxon>Sordariales</taxon>
        <taxon>Podosporaceae</taxon>
        <taxon>Podospora</taxon>
    </lineage>
</organism>
<feature type="region of interest" description="Disordered" evidence="1">
    <location>
        <begin position="1"/>
        <end position="26"/>
    </location>
</feature>
<dbReference type="AlphaFoldDB" id="A0AAV9GHG7"/>
<dbReference type="EMBL" id="MU865944">
    <property type="protein sequence ID" value="KAK4448204.1"/>
    <property type="molecule type" value="Genomic_DNA"/>
</dbReference>
<gene>
    <name evidence="2" type="ORF">QBC34DRAFT_115369</name>
</gene>
<sequence length="232" mass="25661">MSEPITVDHALAKHSGAGTRSRGSKLRELPAKHTVSESLKGCRGCVAGLRSSLTRASGTAMAFRGRDRRKSPAKATTPTHLDFFMPATRVADKVACMGHIAAQRCLVAQSRNWNWIPREQRGHRGLPVPPVIHRSSAQLHAEGCRRASKAARSGPSRSSRPSLIWCGDGERRYWFVRKTAIPVALSPGAPARTTHSSFLYSPFLWYKRSPKEWQDEVSGAGERQECTHQRSQ</sequence>
<dbReference type="Proteomes" id="UP001321760">
    <property type="component" value="Unassembled WGS sequence"/>
</dbReference>